<reference evidence="1 2" key="1">
    <citation type="journal article" date="2019" name="Commun. Biol.">
        <title>The bagworm genome reveals a unique fibroin gene that provides high tensile strength.</title>
        <authorList>
            <person name="Kono N."/>
            <person name="Nakamura H."/>
            <person name="Ohtoshi R."/>
            <person name="Tomita M."/>
            <person name="Numata K."/>
            <person name="Arakawa K."/>
        </authorList>
    </citation>
    <scope>NUCLEOTIDE SEQUENCE [LARGE SCALE GENOMIC DNA]</scope>
</reference>
<proteinExistence type="predicted"/>
<dbReference type="AlphaFoldDB" id="A0A4C1WYQ8"/>
<keyword evidence="2" id="KW-1185">Reference proteome</keyword>
<accession>A0A4C1WYQ8</accession>
<dbReference type="EMBL" id="BGZK01000663">
    <property type="protein sequence ID" value="GBP55204.1"/>
    <property type="molecule type" value="Genomic_DNA"/>
</dbReference>
<dbReference type="Proteomes" id="UP000299102">
    <property type="component" value="Unassembled WGS sequence"/>
</dbReference>
<evidence type="ECO:0000313" key="2">
    <source>
        <dbReference type="Proteomes" id="UP000299102"/>
    </source>
</evidence>
<organism evidence="1 2">
    <name type="scientific">Eumeta variegata</name>
    <name type="common">Bagworm moth</name>
    <name type="synonym">Eumeta japonica</name>
    <dbReference type="NCBI Taxonomy" id="151549"/>
    <lineage>
        <taxon>Eukaryota</taxon>
        <taxon>Metazoa</taxon>
        <taxon>Ecdysozoa</taxon>
        <taxon>Arthropoda</taxon>
        <taxon>Hexapoda</taxon>
        <taxon>Insecta</taxon>
        <taxon>Pterygota</taxon>
        <taxon>Neoptera</taxon>
        <taxon>Endopterygota</taxon>
        <taxon>Lepidoptera</taxon>
        <taxon>Glossata</taxon>
        <taxon>Ditrysia</taxon>
        <taxon>Tineoidea</taxon>
        <taxon>Psychidae</taxon>
        <taxon>Oiketicinae</taxon>
        <taxon>Eumeta</taxon>
    </lineage>
</organism>
<comment type="caution">
    <text evidence="1">The sequence shown here is derived from an EMBL/GenBank/DDBJ whole genome shotgun (WGS) entry which is preliminary data.</text>
</comment>
<evidence type="ECO:0000313" key="1">
    <source>
        <dbReference type="EMBL" id="GBP55204.1"/>
    </source>
</evidence>
<protein>
    <submittedName>
        <fullName evidence="1">Uncharacterized protein</fullName>
    </submittedName>
</protein>
<gene>
    <name evidence="1" type="ORF">EVAR_36786_1</name>
</gene>
<name>A0A4C1WYQ8_EUMVA</name>
<sequence length="144" mass="16692">MRRKGVIIKKLLLGAIFPIWRRERQPYEVAKLKFGKSISKSIKLPIFKTPGKLSRKNFALVVCVESRYVVLVRNARWHRHRNRTRNETGIAIATGVETKIEGESARKQIRNLDKEFGMKRLALQLNTGLGWTRESSEMEIESET</sequence>